<dbReference type="EMBL" id="AP014936">
    <property type="protein sequence ID" value="BAU49642.1"/>
    <property type="molecule type" value="Genomic_DNA"/>
</dbReference>
<evidence type="ECO:0000313" key="2">
    <source>
        <dbReference type="EMBL" id="BAU49642.1"/>
    </source>
</evidence>
<dbReference type="RefSeq" id="WP_096462025.1">
    <property type="nucleotide sequence ID" value="NZ_AP014936.1"/>
</dbReference>
<dbReference type="AlphaFoldDB" id="A0A1B4VA78"/>
<dbReference type="KEGG" id="sva:SVA_3094"/>
<organism evidence="2 3">
    <name type="scientific">Sulfurifustis variabilis</name>
    <dbReference type="NCBI Taxonomy" id="1675686"/>
    <lineage>
        <taxon>Bacteria</taxon>
        <taxon>Pseudomonadati</taxon>
        <taxon>Pseudomonadota</taxon>
        <taxon>Gammaproteobacteria</taxon>
        <taxon>Acidiferrobacterales</taxon>
        <taxon>Acidiferrobacteraceae</taxon>
        <taxon>Sulfurifustis</taxon>
    </lineage>
</organism>
<dbReference type="OrthoDB" id="9813422at2"/>
<accession>A0A1B4VA78</accession>
<reference evidence="2 3" key="1">
    <citation type="submission" date="2015-08" db="EMBL/GenBank/DDBJ databases">
        <title>Complete genome sequence of Sulfurifustis variabilis.</title>
        <authorList>
            <person name="Miura A."/>
            <person name="Kojima H."/>
            <person name="Fukui M."/>
        </authorList>
    </citation>
    <scope>NUCLEOTIDE SEQUENCE [LARGE SCALE GENOMIC DNA]</scope>
    <source>
        <strain evidence="3">skN76</strain>
    </source>
</reference>
<dbReference type="InterPro" id="IPR009838">
    <property type="entry name" value="T4SS_TraL"/>
</dbReference>
<name>A0A1B4VA78_9GAMM</name>
<dbReference type="NCBIfam" id="TIGR02762">
    <property type="entry name" value="TraL_TIGR"/>
    <property type="match status" value="1"/>
</dbReference>
<sequence>MSHIELPRFVDDPPHLLLWSADEIAPLAIGLVIGVMLSQALIFTLIGLVLTKAYARYRDGKPDGYFLHVLYWLGALPTSARTIPNPFAREFHI</sequence>
<evidence type="ECO:0000256" key="1">
    <source>
        <dbReference type="SAM" id="Phobius"/>
    </source>
</evidence>
<gene>
    <name evidence="2" type="ORF">SVA_3094</name>
</gene>
<keyword evidence="1" id="KW-0472">Membrane</keyword>
<dbReference type="Pfam" id="PF07178">
    <property type="entry name" value="TraL"/>
    <property type="match status" value="1"/>
</dbReference>
<evidence type="ECO:0000313" key="3">
    <source>
        <dbReference type="Proteomes" id="UP000218899"/>
    </source>
</evidence>
<proteinExistence type="predicted"/>
<protein>
    <submittedName>
        <fullName evidence="2">Conjugal transfer protein TraL</fullName>
    </submittedName>
</protein>
<keyword evidence="1" id="KW-1133">Transmembrane helix</keyword>
<dbReference type="Proteomes" id="UP000218899">
    <property type="component" value="Chromosome"/>
</dbReference>
<keyword evidence="1" id="KW-0812">Transmembrane</keyword>
<feature type="transmembrane region" description="Helical" evidence="1">
    <location>
        <begin position="24"/>
        <end position="51"/>
    </location>
</feature>
<dbReference type="GO" id="GO:0019867">
    <property type="term" value="C:outer membrane"/>
    <property type="evidence" value="ECO:0007669"/>
    <property type="project" value="InterPro"/>
</dbReference>
<keyword evidence="3" id="KW-1185">Reference proteome</keyword>